<dbReference type="GO" id="GO:0034271">
    <property type="term" value="C:phosphatidylinositol 3-kinase complex, class III, type I"/>
    <property type="evidence" value="ECO:0000318"/>
    <property type="project" value="GO_Central"/>
</dbReference>
<dbReference type="GO" id="GO:0034272">
    <property type="term" value="C:phosphatidylinositol 3-kinase complex, class III, type II"/>
    <property type="evidence" value="ECO:0000318"/>
    <property type="project" value="GO_Central"/>
</dbReference>
<dbReference type="InterPro" id="IPR038274">
    <property type="entry name" value="Atg6/Beclin_C_sf"/>
</dbReference>
<evidence type="ECO:0000313" key="6">
    <source>
        <dbReference type="EMBL" id="EEB06820.1"/>
    </source>
</evidence>
<accession>B6JZ52</accession>
<sequence>MAINGLVCQRCHSFLNVKTNDSEDLSKLKLLASRYIQDNAYPSRRDHEESGETSPSSEALAKTEKAMKETIQARIKQDNSTNGALTPILESFIMLPNDGEEPEELDDTVANNLLSRKMEIYNYIFDVLSEKTKIEHPLCSDCAELLTEEMDRQFETMKAEQEVYTEYHKLLCSRTVDDNALLEANEKIQKIQIEIDAKGAEVDALKTEEESLLQQLKQAEEEESQLIEENAGFWQDFNNSQLELANLQQSNDSIHMRFEMLSTSMENLQKLNIYSDIFYISHYAESEDDGSIATINGLRLGKLPSQRVSWSEINAAWGMTVLLMQVLAEKLHFVSEKFELKPYGSHSYILKKEVDASGNIKAAKLNLFSSGELKLFMHRRFDQGMVAFLDYMKHMGEFCSRIDPAMELPYGIEHDRIGGKCIRLAFNQDETWTKALKFMLTNVKFIEAYVSSQDKQQLF</sequence>
<dbReference type="EMBL" id="KE651168">
    <property type="protein sequence ID" value="EEB06820.1"/>
    <property type="molecule type" value="Genomic_DNA"/>
</dbReference>
<proteinExistence type="inferred from homology"/>
<protein>
    <submittedName>
        <fullName evidence="6">Beclin family protein</fullName>
    </submittedName>
</protein>
<evidence type="ECO:0000313" key="7">
    <source>
        <dbReference type="JaponicusDB" id="SJAG_01876"/>
    </source>
</evidence>
<evidence type="ECO:0000259" key="5">
    <source>
        <dbReference type="Pfam" id="PF17675"/>
    </source>
</evidence>
<dbReference type="InterPro" id="IPR041691">
    <property type="entry name" value="Atg6/beclin_CC"/>
</dbReference>
<feature type="domain" description="Atg6/beclin coiled-coil" evidence="5">
    <location>
        <begin position="137"/>
        <end position="263"/>
    </location>
</feature>
<evidence type="ECO:0000256" key="3">
    <source>
        <dbReference type="SAM" id="MobiDB-lite"/>
    </source>
</evidence>
<evidence type="ECO:0000256" key="1">
    <source>
        <dbReference type="ARBA" id="ARBA00005965"/>
    </source>
</evidence>
<evidence type="ECO:0000259" key="4">
    <source>
        <dbReference type="Pfam" id="PF04111"/>
    </source>
</evidence>
<dbReference type="JaponicusDB" id="SJAG_01876">
    <property type="gene designation" value="atg6"/>
</dbReference>
<dbReference type="GO" id="GO:0030674">
    <property type="term" value="F:protein-macromolecule adaptor activity"/>
    <property type="evidence" value="ECO:0000318"/>
    <property type="project" value="GO_Central"/>
</dbReference>
<dbReference type="GO" id="GO:0000407">
    <property type="term" value="C:phagophore assembly site"/>
    <property type="evidence" value="ECO:0000318"/>
    <property type="project" value="GO_Central"/>
</dbReference>
<feature type="region of interest" description="Disordered" evidence="3">
    <location>
        <begin position="41"/>
        <end position="64"/>
    </location>
</feature>
<dbReference type="eggNOG" id="KOG2751">
    <property type="taxonomic scope" value="Eukaryota"/>
</dbReference>
<dbReference type="GeneID" id="7048057"/>
<name>B6JZ52_SCHJY</name>
<keyword evidence="8" id="KW-1185">Reference proteome</keyword>
<dbReference type="GO" id="GO:0043548">
    <property type="term" value="F:phosphatidylinositol 3-kinase binding"/>
    <property type="evidence" value="ECO:0000318"/>
    <property type="project" value="GO_Central"/>
</dbReference>
<dbReference type="GO" id="GO:0005768">
    <property type="term" value="C:endosome"/>
    <property type="evidence" value="ECO:0007669"/>
    <property type="project" value="EnsemblFungi"/>
</dbReference>
<feature type="coiled-coil region" evidence="2">
    <location>
        <begin position="181"/>
        <end position="229"/>
    </location>
</feature>
<dbReference type="InterPro" id="IPR007243">
    <property type="entry name" value="Atg6/Beclin"/>
</dbReference>
<reference evidence="6 8" key="1">
    <citation type="journal article" date="2011" name="Science">
        <title>Comparative functional genomics of the fission yeasts.</title>
        <authorList>
            <person name="Rhind N."/>
            <person name="Chen Z."/>
            <person name="Yassour M."/>
            <person name="Thompson D.A."/>
            <person name="Haas B.J."/>
            <person name="Habib N."/>
            <person name="Wapinski I."/>
            <person name="Roy S."/>
            <person name="Lin M.F."/>
            <person name="Heiman D.I."/>
            <person name="Young S.K."/>
            <person name="Furuya K."/>
            <person name="Guo Y."/>
            <person name="Pidoux A."/>
            <person name="Chen H.M."/>
            <person name="Robbertse B."/>
            <person name="Goldberg J.M."/>
            <person name="Aoki K."/>
            <person name="Bayne E.H."/>
            <person name="Berlin A.M."/>
            <person name="Desjardins C.A."/>
            <person name="Dobbs E."/>
            <person name="Dukaj L."/>
            <person name="Fan L."/>
            <person name="FitzGerald M.G."/>
            <person name="French C."/>
            <person name="Gujja S."/>
            <person name="Hansen K."/>
            <person name="Keifenheim D."/>
            <person name="Levin J.Z."/>
            <person name="Mosher R.A."/>
            <person name="Mueller C.A."/>
            <person name="Pfiffner J."/>
            <person name="Priest M."/>
            <person name="Russ C."/>
            <person name="Smialowska A."/>
            <person name="Swoboda P."/>
            <person name="Sykes S.M."/>
            <person name="Vaughn M."/>
            <person name="Vengrova S."/>
            <person name="Yoder R."/>
            <person name="Zeng Q."/>
            <person name="Allshire R."/>
            <person name="Baulcombe D."/>
            <person name="Birren B.W."/>
            <person name="Brown W."/>
            <person name="Ekwall K."/>
            <person name="Kellis M."/>
            <person name="Leatherwood J."/>
            <person name="Levin H."/>
            <person name="Margalit H."/>
            <person name="Martienssen R."/>
            <person name="Nieduszynski C.A."/>
            <person name="Spatafora J.W."/>
            <person name="Friedman N."/>
            <person name="Dalgaard J.Z."/>
            <person name="Baumann P."/>
            <person name="Niki H."/>
            <person name="Regev A."/>
            <person name="Nusbaum C."/>
        </authorList>
    </citation>
    <scope>NUCLEOTIDE SEQUENCE [LARGE SCALE GENOMIC DNA]</scope>
    <source>
        <strain evidence="8">yFS275 / FY16936</strain>
    </source>
</reference>
<dbReference type="Gene3D" id="1.10.418.40">
    <property type="entry name" value="Autophagy protein 6/Beclin 1"/>
    <property type="match status" value="1"/>
</dbReference>
<dbReference type="Pfam" id="PF17675">
    <property type="entry name" value="APG6_N"/>
    <property type="match status" value="1"/>
</dbReference>
<gene>
    <name evidence="7" type="primary">atg6</name>
    <name evidence="6" type="ORF">SJAG_01876</name>
</gene>
<dbReference type="VEuPathDB" id="FungiDB:SJAG_01876"/>
<evidence type="ECO:0000256" key="2">
    <source>
        <dbReference type="SAM" id="Coils"/>
    </source>
</evidence>
<dbReference type="OMA" id="EWDVYKA"/>
<feature type="domain" description="Atg6 BARA" evidence="4">
    <location>
        <begin position="268"/>
        <end position="452"/>
    </location>
</feature>
<dbReference type="OrthoDB" id="20368at2759"/>
<dbReference type="PANTHER" id="PTHR12768">
    <property type="entry name" value="BECLIN 1"/>
    <property type="match status" value="1"/>
</dbReference>
<evidence type="ECO:0000313" key="8">
    <source>
        <dbReference type="Proteomes" id="UP000001744"/>
    </source>
</evidence>
<dbReference type="GO" id="GO:0006995">
    <property type="term" value="P:cellular response to nitrogen starvation"/>
    <property type="evidence" value="ECO:0000318"/>
    <property type="project" value="GO_Central"/>
</dbReference>
<dbReference type="Pfam" id="PF04111">
    <property type="entry name" value="APG6"/>
    <property type="match status" value="1"/>
</dbReference>
<dbReference type="RefSeq" id="XP_002173113.1">
    <property type="nucleotide sequence ID" value="XM_002173077.2"/>
</dbReference>
<keyword evidence="2" id="KW-0175">Coiled coil</keyword>
<dbReference type="STRING" id="402676.B6JZ52"/>
<dbReference type="AlphaFoldDB" id="B6JZ52"/>
<dbReference type="GO" id="GO:0045324">
    <property type="term" value="P:late endosome to vacuole transport"/>
    <property type="evidence" value="ECO:0000318"/>
    <property type="project" value="GO_Central"/>
</dbReference>
<organism evidence="6 8">
    <name type="scientific">Schizosaccharomyces japonicus (strain yFS275 / FY16936)</name>
    <name type="common">Fission yeast</name>
    <dbReference type="NCBI Taxonomy" id="402676"/>
    <lineage>
        <taxon>Eukaryota</taxon>
        <taxon>Fungi</taxon>
        <taxon>Dikarya</taxon>
        <taxon>Ascomycota</taxon>
        <taxon>Taphrinomycotina</taxon>
        <taxon>Schizosaccharomycetes</taxon>
        <taxon>Schizosaccharomycetales</taxon>
        <taxon>Schizosaccharomycetaceae</taxon>
        <taxon>Schizosaccharomyces</taxon>
    </lineage>
</organism>
<dbReference type="Proteomes" id="UP000001744">
    <property type="component" value="Unassembled WGS sequence"/>
</dbReference>
<comment type="similarity">
    <text evidence="1">Belongs to the beclin family.</text>
</comment>
<dbReference type="GO" id="GO:0000045">
    <property type="term" value="P:autophagosome assembly"/>
    <property type="evidence" value="ECO:0000318"/>
    <property type="project" value="GO_Central"/>
</dbReference>
<dbReference type="HOGENOM" id="CLU_024219_3_1_1"/>
<dbReference type="InterPro" id="IPR040455">
    <property type="entry name" value="Atg6_BARA"/>
</dbReference>
<dbReference type="PANTHER" id="PTHR12768:SF4">
    <property type="entry name" value="BECLIN-1"/>
    <property type="match status" value="1"/>
</dbReference>
<dbReference type="GO" id="GO:0000423">
    <property type="term" value="P:mitophagy"/>
    <property type="evidence" value="ECO:0000318"/>
    <property type="project" value="GO_Central"/>
</dbReference>